<evidence type="ECO:0000256" key="2">
    <source>
        <dbReference type="ARBA" id="ARBA00012254"/>
    </source>
</evidence>
<gene>
    <name evidence="6" type="ORF">METZ01_LOCUS209789</name>
</gene>
<keyword evidence="3" id="KW-0808">Transferase</keyword>
<proteinExistence type="inferred from homology"/>
<accession>A0A382F2M9</accession>
<dbReference type="Pfam" id="PF00551">
    <property type="entry name" value="Formyl_trans_N"/>
    <property type="match status" value="1"/>
</dbReference>
<comment type="pathway">
    <text evidence="1">Purine metabolism; IMP biosynthesis via de novo pathway; N(2)-formyl-N(1)-(5-phospho-D-ribosyl)glycinamide from N(1)-(5-phospho-D-ribosyl)glycinamide (10-formyl THF route): step 1/1.</text>
</comment>
<dbReference type="PANTHER" id="PTHR43369">
    <property type="entry name" value="PHOSPHORIBOSYLGLYCINAMIDE FORMYLTRANSFERASE"/>
    <property type="match status" value="1"/>
</dbReference>
<dbReference type="GO" id="GO:0005737">
    <property type="term" value="C:cytoplasm"/>
    <property type="evidence" value="ECO:0007669"/>
    <property type="project" value="TreeGrafter"/>
</dbReference>
<evidence type="ECO:0000256" key="1">
    <source>
        <dbReference type="ARBA" id="ARBA00005054"/>
    </source>
</evidence>
<dbReference type="FunFam" id="3.40.50.170:FF:000007">
    <property type="entry name" value="Phosphoribosylglycinamide formyltransferase"/>
    <property type="match status" value="1"/>
</dbReference>
<name>A0A382F2M9_9ZZZZ</name>
<organism evidence="6">
    <name type="scientific">marine metagenome</name>
    <dbReference type="NCBI Taxonomy" id="408172"/>
    <lineage>
        <taxon>unclassified sequences</taxon>
        <taxon>metagenomes</taxon>
        <taxon>ecological metagenomes</taxon>
    </lineage>
</organism>
<dbReference type="EMBL" id="UINC01047540">
    <property type="protein sequence ID" value="SVB56935.1"/>
    <property type="molecule type" value="Genomic_DNA"/>
</dbReference>
<dbReference type="EC" id="2.1.2.2" evidence="2"/>
<dbReference type="PANTHER" id="PTHR43369:SF2">
    <property type="entry name" value="PHOSPHORIBOSYLGLYCINAMIDE FORMYLTRANSFERASE"/>
    <property type="match status" value="1"/>
</dbReference>
<evidence type="ECO:0000313" key="6">
    <source>
        <dbReference type="EMBL" id="SVB56935.1"/>
    </source>
</evidence>
<protein>
    <recommendedName>
        <fullName evidence="2">phosphoribosylglycinamide formyltransferase 1</fullName>
        <ecNumber evidence="2">2.1.2.2</ecNumber>
    </recommendedName>
</protein>
<feature type="domain" description="Formyl transferase N-terminal" evidence="5">
    <location>
        <begin position="10"/>
        <end position="189"/>
    </location>
</feature>
<dbReference type="GO" id="GO:0004644">
    <property type="term" value="F:phosphoribosylglycinamide formyltransferase activity"/>
    <property type="evidence" value="ECO:0007669"/>
    <property type="project" value="UniProtKB-EC"/>
</dbReference>
<dbReference type="HAMAP" id="MF_01930">
    <property type="entry name" value="PurN"/>
    <property type="match status" value="1"/>
</dbReference>
<dbReference type="CDD" id="cd08645">
    <property type="entry name" value="FMT_core_GART"/>
    <property type="match status" value="1"/>
</dbReference>
<dbReference type="GO" id="GO:0006189">
    <property type="term" value="P:'de novo' IMP biosynthetic process"/>
    <property type="evidence" value="ECO:0007669"/>
    <property type="project" value="InterPro"/>
</dbReference>
<dbReference type="AlphaFoldDB" id="A0A382F2M9"/>
<dbReference type="InterPro" id="IPR036477">
    <property type="entry name" value="Formyl_transf_N_sf"/>
</dbReference>
<evidence type="ECO:0000256" key="4">
    <source>
        <dbReference type="ARBA" id="ARBA00022755"/>
    </source>
</evidence>
<dbReference type="NCBIfam" id="TIGR00639">
    <property type="entry name" value="PurN"/>
    <property type="match status" value="1"/>
</dbReference>
<dbReference type="Gene3D" id="3.40.50.170">
    <property type="entry name" value="Formyl transferase, N-terminal domain"/>
    <property type="match status" value="1"/>
</dbReference>
<dbReference type="InterPro" id="IPR002376">
    <property type="entry name" value="Formyl_transf_N"/>
</dbReference>
<evidence type="ECO:0000259" key="5">
    <source>
        <dbReference type="Pfam" id="PF00551"/>
    </source>
</evidence>
<reference evidence="6" key="1">
    <citation type="submission" date="2018-05" db="EMBL/GenBank/DDBJ databases">
        <authorList>
            <person name="Lanie J.A."/>
            <person name="Ng W.-L."/>
            <person name="Kazmierczak K.M."/>
            <person name="Andrzejewski T.M."/>
            <person name="Davidsen T.M."/>
            <person name="Wayne K.J."/>
            <person name="Tettelin H."/>
            <person name="Glass J.I."/>
            <person name="Rusch D."/>
            <person name="Podicherti R."/>
            <person name="Tsui H.-C.T."/>
            <person name="Winkler M.E."/>
        </authorList>
    </citation>
    <scope>NUCLEOTIDE SEQUENCE</scope>
</reference>
<keyword evidence="4" id="KW-0658">Purine biosynthesis</keyword>
<evidence type="ECO:0000256" key="3">
    <source>
        <dbReference type="ARBA" id="ARBA00022679"/>
    </source>
</evidence>
<dbReference type="InterPro" id="IPR004607">
    <property type="entry name" value="GART"/>
</dbReference>
<sequence>MPQMPLNIFKLAVLVSGRGSNLQAIIDSIDREELDAHLSIVISNTKDAMALKRAEKHGIKTIFIDPSTYLNSKEYDKALVLKLKEFSIDLICLAGYMRILGEEVIQTFEKKIINIHPSLLPAFPGLNAQKQAINHGVKFSGCTVHFVDSGVDSGPIILQTVVPVYDNDDEKSLSKRILEQEHYLYPKAIKMIQENKIRLNGRTVTSKII</sequence>
<dbReference type="SUPFAM" id="SSF53328">
    <property type="entry name" value="Formyltransferase"/>
    <property type="match status" value="1"/>
</dbReference>